<dbReference type="Proteomes" id="UP000028091">
    <property type="component" value="Unassembled WGS sequence"/>
</dbReference>
<feature type="transmembrane region" description="Helical" evidence="1">
    <location>
        <begin position="29"/>
        <end position="54"/>
    </location>
</feature>
<name>A0A081LCM5_9BACI</name>
<dbReference type="RefSeq" id="WP_034320377.1">
    <property type="nucleotide sequence ID" value="NZ_JALPZN010000028.1"/>
</dbReference>
<organism evidence="2 3">
    <name type="scientific">Bacillus zhangzhouensis</name>
    <dbReference type="NCBI Taxonomy" id="1178540"/>
    <lineage>
        <taxon>Bacteria</taxon>
        <taxon>Bacillati</taxon>
        <taxon>Bacillota</taxon>
        <taxon>Bacilli</taxon>
        <taxon>Bacillales</taxon>
        <taxon>Bacillaceae</taxon>
        <taxon>Bacillus</taxon>
    </lineage>
</organism>
<dbReference type="Pfam" id="PF14146">
    <property type="entry name" value="DUF4305"/>
    <property type="match status" value="1"/>
</dbReference>
<dbReference type="eggNOG" id="ENOG5030MRQ">
    <property type="taxonomic scope" value="Bacteria"/>
</dbReference>
<keyword evidence="1" id="KW-0812">Transmembrane</keyword>
<feature type="transmembrane region" description="Helical" evidence="1">
    <location>
        <begin position="5"/>
        <end position="23"/>
    </location>
</feature>
<evidence type="ECO:0000313" key="2">
    <source>
        <dbReference type="EMBL" id="KEP27001.1"/>
    </source>
</evidence>
<evidence type="ECO:0008006" key="4">
    <source>
        <dbReference type="Google" id="ProtNLM"/>
    </source>
</evidence>
<dbReference type="InterPro" id="IPR025426">
    <property type="entry name" value="DUF4305"/>
</dbReference>
<protein>
    <recommendedName>
        <fullName evidence="4">Lipoprotein</fullName>
    </recommendedName>
</protein>
<evidence type="ECO:0000256" key="1">
    <source>
        <dbReference type="SAM" id="Phobius"/>
    </source>
</evidence>
<evidence type="ECO:0000313" key="3">
    <source>
        <dbReference type="Proteomes" id="UP000028091"/>
    </source>
</evidence>
<dbReference type="OrthoDB" id="2355666at2"/>
<reference evidence="2 3" key="1">
    <citation type="submission" date="2012-09" db="EMBL/GenBank/DDBJ databases">
        <title>Genome Sequence of Bacillus sp. DW5-4.</title>
        <authorList>
            <person name="Lai Q."/>
            <person name="Liu Y."/>
            <person name="Shao Z."/>
        </authorList>
    </citation>
    <scope>NUCLEOTIDE SEQUENCE [LARGE SCALE GENOMIC DNA]</scope>
    <source>
        <strain evidence="2 3">DW5-4</strain>
    </source>
</reference>
<dbReference type="EMBL" id="JOTP01000006">
    <property type="protein sequence ID" value="KEP27001.1"/>
    <property type="molecule type" value="Genomic_DNA"/>
</dbReference>
<accession>A0A081LCM5</accession>
<comment type="caution">
    <text evidence="2">The sequence shown here is derived from an EMBL/GenBank/DDBJ whole genome shotgun (WGS) entry which is preliminary data.</text>
</comment>
<dbReference type="AlphaFoldDB" id="A0A081LCM5"/>
<proteinExistence type="predicted"/>
<keyword evidence="3" id="KW-1185">Reference proteome</keyword>
<keyword evidence="1" id="KW-0472">Membrane</keyword>
<keyword evidence="1" id="KW-1133">Transmembrane helix</keyword>
<sequence>MRNPVVWGIIYFAVGVAFTYMAIQNPGDMWSFYSILLMVFAAYNINIAFKMFAFSVKLKKQQQK</sequence>
<gene>
    <name evidence="2" type="ORF">BA70_17470</name>
</gene>